<protein>
    <submittedName>
        <fullName evidence="1">Uncharacterized protein</fullName>
    </submittedName>
</protein>
<sequence length="37" mass="4239">MAPAHSALFRWLLMTTIQTHLQAEALLMGTFARWIPN</sequence>
<dbReference type="EMBL" id="CADCTM010000865">
    <property type="protein sequence ID" value="CAA9298546.1"/>
    <property type="molecule type" value="Genomic_DNA"/>
</dbReference>
<dbReference type="AlphaFoldDB" id="A0A6J4K8B5"/>
<proteinExistence type="predicted"/>
<reference evidence="1" key="1">
    <citation type="submission" date="2020-02" db="EMBL/GenBank/DDBJ databases">
        <authorList>
            <person name="Meier V. D."/>
        </authorList>
    </citation>
    <scope>NUCLEOTIDE SEQUENCE</scope>
    <source>
        <strain evidence="1">AVDCRST_MAG92</strain>
    </source>
</reference>
<organism evidence="1">
    <name type="scientific">uncultured Coleofasciculus sp</name>
    <dbReference type="NCBI Taxonomy" id="1267456"/>
    <lineage>
        <taxon>Bacteria</taxon>
        <taxon>Bacillati</taxon>
        <taxon>Cyanobacteriota</taxon>
        <taxon>Cyanophyceae</taxon>
        <taxon>Coleofasciculales</taxon>
        <taxon>Coleofasciculaceae</taxon>
        <taxon>Coleofasciculus</taxon>
        <taxon>environmental samples</taxon>
    </lineage>
</organism>
<accession>A0A6J4K8B5</accession>
<gene>
    <name evidence="1" type="ORF">AVDCRST_MAG92-4909</name>
</gene>
<evidence type="ECO:0000313" key="1">
    <source>
        <dbReference type="EMBL" id="CAA9298546.1"/>
    </source>
</evidence>
<name>A0A6J4K8B5_9CYAN</name>